<reference evidence="5" key="1">
    <citation type="submission" date="2022-06" db="EMBL/GenBank/DDBJ databases">
        <title>Genomic Encyclopedia of Archaeal and Bacterial Type Strains, Phase II (KMG-II): from individual species to whole genera.</title>
        <authorList>
            <person name="Goeker M."/>
        </authorList>
    </citation>
    <scope>NUCLEOTIDE SEQUENCE</scope>
    <source>
        <strain evidence="5">DSM 43935</strain>
    </source>
</reference>
<protein>
    <submittedName>
        <fullName evidence="5">Transcriptional regulator, GntR family</fullName>
    </submittedName>
</protein>
<accession>A0AAE3GEL2</accession>
<dbReference type="RefSeq" id="WP_253771241.1">
    <property type="nucleotide sequence ID" value="NZ_JAMTCK010000006.1"/>
</dbReference>
<dbReference type="PANTHER" id="PTHR38445">
    <property type="entry name" value="HTH-TYPE TRANSCRIPTIONAL REPRESSOR YTRA"/>
    <property type="match status" value="1"/>
</dbReference>
<feature type="domain" description="HTH gntR-type" evidence="4">
    <location>
        <begin position="12"/>
        <end position="80"/>
    </location>
</feature>
<dbReference type="InterPro" id="IPR036390">
    <property type="entry name" value="WH_DNA-bd_sf"/>
</dbReference>
<keyword evidence="6" id="KW-1185">Reference proteome</keyword>
<dbReference type="AlphaFoldDB" id="A0AAE3GEL2"/>
<dbReference type="InterPro" id="IPR000524">
    <property type="entry name" value="Tscrpt_reg_HTH_GntR"/>
</dbReference>
<keyword evidence="3" id="KW-0804">Transcription</keyword>
<evidence type="ECO:0000313" key="6">
    <source>
        <dbReference type="Proteomes" id="UP001206128"/>
    </source>
</evidence>
<keyword evidence="2" id="KW-0238">DNA-binding</keyword>
<evidence type="ECO:0000259" key="4">
    <source>
        <dbReference type="PROSITE" id="PS50949"/>
    </source>
</evidence>
<evidence type="ECO:0000256" key="3">
    <source>
        <dbReference type="ARBA" id="ARBA00023163"/>
    </source>
</evidence>
<dbReference type="GO" id="GO:0003700">
    <property type="term" value="F:DNA-binding transcription factor activity"/>
    <property type="evidence" value="ECO:0007669"/>
    <property type="project" value="InterPro"/>
</dbReference>
<dbReference type="SMART" id="SM00345">
    <property type="entry name" value="HTH_GNTR"/>
    <property type="match status" value="1"/>
</dbReference>
<organism evidence="5 6">
    <name type="scientific">Goodfellowiella coeruleoviolacea</name>
    <dbReference type="NCBI Taxonomy" id="334858"/>
    <lineage>
        <taxon>Bacteria</taxon>
        <taxon>Bacillati</taxon>
        <taxon>Actinomycetota</taxon>
        <taxon>Actinomycetes</taxon>
        <taxon>Pseudonocardiales</taxon>
        <taxon>Pseudonocardiaceae</taxon>
        <taxon>Goodfellowiella</taxon>
    </lineage>
</organism>
<dbReference type="Proteomes" id="UP001206128">
    <property type="component" value="Unassembled WGS sequence"/>
</dbReference>
<evidence type="ECO:0000313" key="5">
    <source>
        <dbReference type="EMBL" id="MCP2165884.1"/>
    </source>
</evidence>
<dbReference type="Pfam" id="PF00392">
    <property type="entry name" value="GntR"/>
    <property type="match status" value="1"/>
</dbReference>
<keyword evidence="1" id="KW-0805">Transcription regulation</keyword>
<proteinExistence type="predicted"/>
<dbReference type="InterPro" id="IPR036388">
    <property type="entry name" value="WH-like_DNA-bd_sf"/>
</dbReference>
<name>A0AAE3GEL2_9PSEU</name>
<evidence type="ECO:0000256" key="2">
    <source>
        <dbReference type="ARBA" id="ARBA00023125"/>
    </source>
</evidence>
<evidence type="ECO:0000256" key="1">
    <source>
        <dbReference type="ARBA" id="ARBA00023015"/>
    </source>
</evidence>
<dbReference type="SUPFAM" id="SSF46785">
    <property type="entry name" value="Winged helix' DNA-binding domain"/>
    <property type="match status" value="1"/>
</dbReference>
<dbReference type="PROSITE" id="PS50949">
    <property type="entry name" value="HTH_GNTR"/>
    <property type="match status" value="1"/>
</dbReference>
<sequence length="130" mass="14269">MIEFRVETGSGVPPYLQLVHQVEHALRLGQLRVGDRLPTVKEVAKRLVINPNTVLKAYRELEHKGLAKGRPGQGTFVERELAGLPVERQAELRTALDSWLASAYQAGMDADGIAAMVATALHEFRPEGST</sequence>
<dbReference type="Gene3D" id="1.10.10.10">
    <property type="entry name" value="Winged helix-like DNA-binding domain superfamily/Winged helix DNA-binding domain"/>
    <property type="match status" value="1"/>
</dbReference>
<dbReference type="GO" id="GO:0003677">
    <property type="term" value="F:DNA binding"/>
    <property type="evidence" value="ECO:0007669"/>
    <property type="project" value="UniProtKB-KW"/>
</dbReference>
<comment type="caution">
    <text evidence="5">The sequence shown here is derived from an EMBL/GenBank/DDBJ whole genome shotgun (WGS) entry which is preliminary data.</text>
</comment>
<dbReference type="PANTHER" id="PTHR38445:SF7">
    <property type="entry name" value="GNTR-FAMILY TRANSCRIPTIONAL REGULATOR"/>
    <property type="match status" value="1"/>
</dbReference>
<dbReference type="EMBL" id="JAMTCK010000006">
    <property type="protein sequence ID" value="MCP2165884.1"/>
    <property type="molecule type" value="Genomic_DNA"/>
</dbReference>
<gene>
    <name evidence="5" type="ORF">LX83_002743</name>
</gene>
<dbReference type="CDD" id="cd07377">
    <property type="entry name" value="WHTH_GntR"/>
    <property type="match status" value="1"/>
</dbReference>